<dbReference type="EMBL" id="VUNQ01000055">
    <property type="protein sequence ID" value="MSU03124.1"/>
    <property type="molecule type" value="Genomic_DNA"/>
</dbReference>
<comment type="subcellular location">
    <subcellularLocation>
        <location evidence="2">Membrane</location>
    </subcellularLocation>
</comment>
<dbReference type="Gene3D" id="3.30.565.10">
    <property type="entry name" value="Histidine kinase-like ATPase, C-terminal domain"/>
    <property type="match status" value="1"/>
</dbReference>
<proteinExistence type="predicted"/>
<dbReference type="GO" id="GO:0016036">
    <property type="term" value="P:cellular response to phosphate starvation"/>
    <property type="evidence" value="ECO:0007669"/>
    <property type="project" value="TreeGrafter"/>
</dbReference>
<reference evidence="10 11" key="1">
    <citation type="submission" date="2019-09" db="EMBL/GenBank/DDBJ databases">
        <title>In-depth cultivation of the pig gut microbiome towards novel bacterial diversity and tailored functional studies.</title>
        <authorList>
            <person name="Wylensek D."/>
            <person name="Hitch T.C.A."/>
            <person name="Clavel T."/>
        </authorList>
    </citation>
    <scope>NUCLEOTIDE SEQUENCE [LARGE SCALE GENOMIC DNA]</scope>
    <source>
        <strain evidence="10 11">WCA3-693-APC-4?</strain>
    </source>
</reference>
<comment type="caution">
    <text evidence="10">The sequence shown here is derived from an EMBL/GenBank/DDBJ whole genome shotgun (WGS) entry which is preliminary data.</text>
</comment>
<dbReference type="SMART" id="SM00388">
    <property type="entry name" value="HisKA"/>
    <property type="match status" value="1"/>
</dbReference>
<evidence type="ECO:0000313" key="10">
    <source>
        <dbReference type="EMBL" id="MSU03124.1"/>
    </source>
</evidence>
<dbReference type="InterPro" id="IPR036890">
    <property type="entry name" value="HATPase_C_sf"/>
</dbReference>
<dbReference type="Proteomes" id="UP000469523">
    <property type="component" value="Unassembled WGS sequence"/>
</dbReference>
<dbReference type="InterPro" id="IPR036097">
    <property type="entry name" value="HisK_dim/P_sf"/>
</dbReference>
<protein>
    <recommendedName>
        <fullName evidence="3">histidine kinase</fullName>
        <ecNumber evidence="3">2.7.13.3</ecNumber>
    </recommendedName>
</protein>
<dbReference type="InterPro" id="IPR003594">
    <property type="entry name" value="HATPase_dom"/>
</dbReference>
<evidence type="ECO:0000256" key="2">
    <source>
        <dbReference type="ARBA" id="ARBA00004370"/>
    </source>
</evidence>
<dbReference type="SMART" id="SM00387">
    <property type="entry name" value="HATPase_c"/>
    <property type="match status" value="1"/>
</dbReference>
<name>A0A6N7Y2P0_9FIRM</name>
<dbReference type="AlphaFoldDB" id="A0A6N7Y2P0"/>
<dbReference type="SUPFAM" id="SSF47384">
    <property type="entry name" value="Homodimeric domain of signal transducing histidine kinase"/>
    <property type="match status" value="1"/>
</dbReference>
<dbReference type="InterPro" id="IPR005467">
    <property type="entry name" value="His_kinase_dom"/>
</dbReference>
<accession>A0A6N7Y2P0</accession>
<evidence type="ECO:0000256" key="7">
    <source>
        <dbReference type="ARBA" id="ARBA00023012"/>
    </source>
</evidence>
<evidence type="ECO:0000256" key="5">
    <source>
        <dbReference type="ARBA" id="ARBA00022679"/>
    </source>
</evidence>
<keyword evidence="8" id="KW-0472">Membrane</keyword>
<dbReference type="GO" id="GO:0004721">
    <property type="term" value="F:phosphoprotein phosphatase activity"/>
    <property type="evidence" value="ECO:0007669"/>
    <property type="project" value="TreeGrafter"/>
</dbReference>
<dbReference type="InterPro" id="IPR050351">
    <property type="entry name" value="BphY/WalK/GraS-like"/>
</dbReference>
<keyword evidence="4" id="KW-0597">Phosphoprotein</keyword>
<comment type="catalytic activity">
    <reaction evidence="1">
        <text>ATP + protein L-histidine = ADP + protein N-phospho-L-histidine.</text>
        <dbReference type="EC" id="2.7.13.3"/>
    </reaction>
</comment>
<dbReference type="PRINTS" id="PR00344">
    <property type="entry name" value="BCTRLSENSOR"/>
</dbReference>
<keyword evidence="7" id="KW-0902">Two-component regulatory system</keyword>
<keyword evidence="5" id="KW-0808">Transferase</keyword>
<keyword evidence="8" id="KW-0812">Transmembrane</keyword>
<dbReference type="Pfam" id="PF00512">
    <property type="entry name" value="HisKA"/>
    <property type="match status" value="1"/>
</dbReference>
<evidence type="ECO:0000313" key="11">
    <source>
        <dbReference type="Proteomes" id="UP000469523"/>
    </source>
</evidence>
<evidence type="ECO:0000256" key="4">
    <source>
        <dbReference type="ARBA" id="ARBA00022553"/>
    </source>
</evidence>
<dbReference type="PANTHER" id="PTHR45453">
    <property type="entry name" value="PHOSPHATE REGULON SENSOR PROTEIN PHOR"/>
    <property type="match status" value="1"/>
</dbReference>
<dbReference type="InterPro" id="IPR004358">
    <property type="entry name" value="Sig_transdc_His_kin-like_C"/>
</dbReference>
<evidence type="ECO:0000256" key="8">
    <source>
        <dbReference type="SAM" id="Phobius"/>
    </source>
</evidence>
<evidence type="ECO:0000256" key="6">
    <source>
        <dbReference type="ARBA" id="ARBA00022777"/>
    </source>
</evidence>
<dbReference type="InterPro" id="IPR003661">
    <property type="entry name" value="HisK_dim/P_dom"/>
</dbReference>
<dbReference type="Pfam" id="PF02518">
    <property type="entry name" value="HATPase_c"/>
    <property type="match status" value="1"/>
</dbReference>
<organism evidence="10 11">
    <name type="scientific">Tissierella pigra</name>
    <dbReference type="NCBI Taxonomy" id="2607614"/>
    <lineage>
        <taxon>Bacteria</taxon>
        <taxon>Bacillati</taxon>
        <taxon>Bacillota</taxon>
        <taxon>Tissierellia</taxon>
        <taxon>Tissierellales</taxon>
        <taxon>Tissierellaceae</taxon>
        <taxon>Tissierella</taxon>
    </lineage>
</organism>
<dbReference type="PANTHER" id="PTHR45453:SF1">
    <property type="entry name" value="PHOSPHATE REGULON SENSOR PROTEIN PHOR"/>
    <property type="match status" value="1"/>
</dbReference>
<sequence length="395" mass="45478">MARLNKSPWYKALLLVMVLLLSFFFSIFLYNYYENILFDKLSTVVGVISEDSKELEILAMNQLKSNFDKYSIIGKDTLDKYGYSHGKFIFIKDKKNIFLLSIMFSFCITILCGICMETLSRNKRRNVNELKEYLENINKGNYSLNINVDKDFAIVSDELYKTVVTLRELKEKAVKDKMSLKDNIADISHQLKTPITSINIMSQLMEDSCSKDEEQEYIHRLNKQIQRLELLTSSLLTMSKLDADTIKFTKEMVKLKDIIDLGIEPIVSLIEKKNITINILDDNSSIEGDIYWLSEAFLNIIKNSVEHMEDNGNIDVLISSNPIFKQIIIEDSGVGFLKEDIPYIFNRFYKGKNAKKDSIGIGLAMSKLILTKHNGEISVENKKDGGARFRIKFYS</sequence>
<dbReference type="Gene3D" id="1.10.287.130">
    <property type="match status" value="1"/>
</dbReference>
<dbReference type="EC" id="2.7.13.3" evidence="3"/>
<dbReference type="SUPFAM" id="SSF55874">
    <property type="entry name" value="ATPase domain of HSP90 chaperone/DNA topoisomerase II/histidine kinase"/>
    <property type="match status" value="1"/>
</dbReference>
<dbReference type="GO" id="GO:0005886">
    <property type="term" value="C:plasma membrane"/>
    <property type="evidence" value="ECO:0007669"/>
    <property type="project" value="TreeGrafter"/>
</dbReference>
<evidence type="ECO:0000259" key="9">
    <source>
        <dbReference type="PROSITE" id="PS50109"/>
    </source>
</evidence>
<keyword evidence="11" id="KW-1185">Reference proteome</keyword>
<feature type="transmembrane region" description="Helical" evidence="8">
    <location>
        <begin position="97"/>
        <end position="116"/>
    </location>
</feature>
<dbReference type="RefSeq" id="WP_154442611.1">
    <property type="nucleotide sequence ID" value="NZ_JAHLPJ010000001.1"/>
</dbReference>
<dbReference type="GO" id="GO:0000155">
    <property type="term" value="F:phosphorelay sensor kinase activity"/>
    <property type="evidence" value="ECO:0007669"/>
    <property type="project" value="InterPro"/>
</dbReference>
<gene>
    <name evidence="10" type="ORF">FYJ83_16810</name>
</gene>
<dbReference type="CDD" id="cd00082">
    <property type="entry name" value="HisKA"/>
    <property type="match status" value="1"/>
</dbReference>
<keyword evidence="6 10" id="KW-0418">Kinase</keyword>
<feature type="transmembrane region" description="Helical" evidence="8">
    <location>
        <begin position="12"/>
        <end position="33"/>
    </location>
</feature>
<keyword evidence="8" id="KW-1133">Transmembrane helix</keyword>
<feature type="domain" description="Histidine kinase" evidence="9">
    <location>
        <begin position="186"/>
        <end position="395"/>
    </location>
</feature>
<dbReference type="PROSITE" id="PS50109">
    <property type="entry name" value="HIS_KIN"/>
    <property type="match status" value="1"/>
</dbReference>
<evidence type="ECO:0000256" key="3">
    <source>
        <dbReference type="ARBA" id="ARBA00012438"/>
    </source>
</evidence>
<evidence type="ECO:0000256" key="1">
    <source>
        <dbReference type="ARBA" id="ARBA00000085"/>
    </source>
</evidence>